<name>A0A0N4WPI9_HAEPC</name>
<protein>
    <submittedName>
        <fullName evidence="3">Transposase</fullName>
    </submittedName>
</protein>
<proteinExistence type="predicted"/>
<dbReference type="Proteomes" id="UP000268014">
    <property type="component" value="Unassembled WGS sequence"/>
</dbReference>
<accession>A0A0N4WPI9</accession>
<dbReference type="WBParaSite" id="HPLM_0001329001-mRNA-1">
    <property type="protein sequence ID" value="HPLM_0001329001-mRNA-1"/>
    <property type="gene ID" value="HPLM_0001329001"/>
</dbReference>
<dbReference type="AlphaFoldDB" id="A0A0N4WPI9"/>
<evidence type="ECO:0000313" key="2">
    <source>
        <dbReference type="Proteomes" id="UP000268014"/>
    </source>
</evidence>
<reference evidence="1 2" key="2">
    <citation type="submission" date="2018-11" db="EMBL/GenBank/DDBJ databases">
        <authorList>
            <consortium name="Pathogen Informatics"/>
        </authorList>
    </citation>
    <scope>NUCLEOTIDE SEQUENCE [LARGE SCALE GENOMIC DNA]</scope>
    <source>
        <strain evidence="1 2">MHpl1</strain>
    </source>
</reference>
<dbReference type="EMBL" id="UZAF01018147">
    <property type="protein sequence ID" value="VDO48455.1"/>
    <property type="molecule type" value="Genomic_DNA"/>
</dbReference>
<gene>
    <name evidence="1" type="ORF">HPLM_LOCUS13282</name>
</gene>
<organism evidence="3">
    <name type="scientific">Haemonchus placei</name>
    <name type="common">Barber's pole worm</name>
    <dbReference type="NCBI Taxonomy" id="6290"/>
    <lineage>
        <taxon>Eukaryota</taxon>
        <taxon>Metazoa</taxon>
        <taxon>Ecdysozoa</taxon>
        <taxon>Nematoda</taxon>
        <taxon>Chromadorea</taxon>
        <taxon>Rhabditida</taxon>
        <taxon>Rhabditina</taxon>
        <taxon>Rhabditomorpha</taxon>
        <taxon>Strongyloidea</taxon>
        <taxon>Trichostrongylidae</taxon>
        <taxon>Haemonchus</taxon>
    </lineage>
</organism>
<evidence type="ECO:0000313" key="1">
    <source>
        <dbReference type="EMBL" id="VDO48455.1"/>
    </source>
</evidence>
<sequence>MVSRKSTIKMLSVKEKQCSCEQSDDQKLSVADELSGLEVR</sequence>
<evidence type="ECO:0000313" key="3">
    <source>
        <dbReference type="WBParaSite" id="HPLM_0001329001-mRNA-1"/>
    </source>
</evidence>
<reference evidence="3" key="1">
    <citation type="submission" date="2017-02" db="UniProtKB">
        <authorList>
            <consortium name="WormBaseParasite"/>
        </authorList>
    </citation>
    <scope>IDENTIFICATION</scope>
</reference>
<keyword evidence="2" id="KW-1185">Reference proteome</keyword>